<dbReference type="PANTHER" id="PTHR40274">
    <property type="entry name" value="VIRGINIAMYCIN B LYASE"/>
    <property type="match status" value="1"/>
</dbReference>
<dbReference type="EMBL" id="JASZZN010000011">
    <property type="protein sequence ID" value="MDM4017021.1"/>
    <property type="molecule type" value="Genomic_DNA"/>
</dbReference>
<reference evidence="2 3" key="1">
    <citation type="submission" date="2023-06" db="EMBL/GenBank/DDBJ databases">
        <title>Roseiconus lacunae JC819 isolated from Gulf of Mannar region, Tamil Nadu.</title>
        <authorList>
            <person name="Pk S."/>
            <person name="Ch S."/>
            <person name="Ch V.R."/>
        </authorList>
    </citation>
    <scope>NUCLEOTIDE SEQUENCE [LARGE SCALE GENOMIC DNA]</scope>
    <source>
        <strain evidence="2 3">JC819</strain>
    </source>
</reference>
<keyword evidence="3" id="KW-1185">Reference proteome</keyword>
<dbReference type="InterPro" id="IPR051344">
    <property type="entry name" value="Vgb"/>
</dbReference>
<name>A0ABT7PL74_9BACT</name>
<organism evidence="2 3">
    <name type="scientific">Roseiconus lacunae</name>
    <dbReference type="NCBI Taxonomy" id="2605694"/>
    <lineage>
        <taxon>Bacteria</taxon>
        <taxon>Pseudomonadati</taxon>
        <taxon>Planctomycetota</taxon>
        <taxon>Planctomycetia</taxon>
        <taxon>Pirellulales</taxon>
        <taxon>Pirellulaceae</taxon>
        <taxon>Roseiconus</taxon>
    </lineage>
</organism>
<dbReference type="Proteomes" id="UP001239462">
    <property type="component" value="Unassembled WGS sequence"/>
</dbReference>
<dbReference type="RefSeq" id="WP_289164556.1">
    <property type="nucleotide sequence ID" value="NZ_JASZZN010000011.1"/>
</dbReference>
<accession>A0ABT7PL74</accession>
<dbReference type="PANTHER" id="PTHR40274:SF3">
    <property type="entry name" value="VIRGINIAMYCIN B LYASE"/>
    <property type="match status" value="1"/>
</dbReference>
<evidence type="ECO:0000256" key="1">
    <source>
        <dbReference type="SAM" id="SignalP"/>
    </source>
</evidence>
<dbReference type="Gene3D" id="2.120.10.30">
    <property type="entry name" value="TolB, C-terminal domain"/>
    <property type="match status" value="1"/>
</dbReference>
<evidence type="ECO:0008006" key="4">
    <source>
        <dbReference type="Google" id="ProtNLM"/>
    </source>
</evidence>
<proteinExistence type="predicted"/>
<dbReference type="InterPro" id="IPR011042">
    <property type="entry name" value="6-blade_b-propeller_TolB-like"/>
</dbReference>
<dbReference type="SUPFAM" id="SSF63825">
    <property type="entry name" value="YWTD domain"/>
    <property type="match status" value="1"/>
</dbReference>
<gene>
    <name evidence="2" type="ORF">QTN89_16350</name>
</gene>
<protein>
    <recommendedName>
        <fullName evidence="4">Virginiamycin B lyase</fullName>
    </recommendedName>
</protein>
<evidence type="ECO:0000313" key="2">
    <source>
        <dbReference type="EMBL" id="MDM4017021.1"/>
    </source>
</evidence>
<comment type="caution">
    <text evidence="2">The sequence shown here is derived from an EMBL/GenBank/DDBJ whole genome shotgun (WGS) entry which is preliminary data.</text>
</comment>
<sequence length="305" mass="32966">MYSFAAFLLAVGLMLPSHTVIGQESQESPAPDQSRYTAKPVEIPSPIDAEGAEVNYPRAVSIRDNQLFVVDLDLPGIWTQTLGKEDAKSVFTPGTKLLRRPMNRPWCVVPHPDGGLLIGDSATREIYHAKETGVKLVALNGGYLGIPMALAVDSAGESIYVGDAERRAVFRLPIAGGKPELVARVNARGLSFDADGALWAITPDADAVIKIDVKSGEAVTVVGDRPYQFPNGLVWAGEEGFVTDGYGKSIWRFTADGKTEKWFEGEPLQGPVGITADDEAVYVADPRSKQVFRLDRKTKAVEPTL</sequence>
<keyword evidence="1" id="KW-0732">Signal</keyword>
<feature type="signal peptide" evidence="1">
    <location>
        <begin position="1"/>
        <end position="22"/>
    </location>
</feature>
<feature type="chain" id="PRO_5046076790" description="Virginiamycin B lyase" evidence="1">
    <location>
        <begin position="23"/>
        <end position="305"/>
    </location>
</feature>
<evidence type="ECO:0000313" key="3">
    <source>
        <dbReference type="Proteomes" id="UP001239462"/>
    </source>
</evidence>